<dbReference type="Gene3D" id="3.40.190.10">
    <property type="entry name" value="Periplasmic binding protein-like II"/>
    <property type="match status" value="2"/>
</dbReference>
<evidence type="ECO:0000256" key="1">
    <source>
        <dbReference type="ARBA" id="ARBA00022729"/>
    </source>
</evidence>
<proteinExistence type="predicted"/>
<protein>
    <recommendedName>
        <fullName evidence="3">Solute-binding protein family 3/N-terminal domain-containing protein</fullName>
    </recommendedName>
</protein>
<sequence length="269" mass="28462">MNSRRALTSFAAGALGIALTLTACGGGDSGGSEGGGGDGEAIESITIATSNDAPFSFTDDAGDLQGIDGEMINWIADKKGWEVEVFVSEFATLIPAIKAGKADAVVDAMYITDVRKEEVNFTDTWYQQGEGMVVPGDSTMTSRDDAKGTVIGVQTGTTFIELAESLEPEEIKYFDSQAALLTAVENKQVDVVFTDAAVVAYSLVQNPNDAIKIVDPYEPYFPGLIGAAVPKENTQLLEELNSGLAELKASPDYMEILTKYGLTESNAVD</sequence>
<evidence type="ECO:0000256" key="2">
    <source>
        <dbReference type="SAM" id="SignalP"/>
    </source>
</evidence>
<dbReference type="SUPFAM" id="SSF53850">
    <property type="entry name" value="Periplasmic binding protein-like II"/>
    <property type="match status" value="1"/>
</dbReference>
<dbReference type="Proteomes" id="UP000239187">
    <property type="component" value="Chromosome"/>
</dbReference>
<dbReference type="SMART" id="SM00062">
    <property type="entry name" value="PBPb"/>
    <property type="match status" value="1"/>
</dbReference>
<dbReference type="PROSITE" id="PS51257">
    <property type="entry name" value="PROKAR_LIPOPROTEIN"/>
    <property type="match status" value="1"/>
</dbReference>
<feature type="signal peptide" evidence="2">
    <location>
        <begin position="1"/>
        <end position="23"/>
    </location>
</feature>
<feature type="domain" description="Solute-binding protein family 3/N-terminal" evidence="3">
    <location>
        <begin position="44"/>
        <end position="264"/>
    </location>
</feature>
<evidence type="ECO:0000313" key="4">
    <source>
        <dbReference type="EMBL" id="AUZ86252.1"/>
    </source>
</evidence>
<name>A0A2L0UAK8_9MICC</name>
<keyword evidence="1 2" id="KW-0732">Signal</keyword>
<organism evidence="4 5">
    <name type="scientific">Arthrobacter agilis</name>
    <dbReference type="NCBI Taxonomy" id="37921"/>
    <lineage>
        <taxon>Bacteria</taxon>
        <taxon>Bacillati</taxon>
        <taxon>Actinomycetota</taxon>
        <taxon>Actinomycetes</taxon>
        <taxon>Micrococcales</taxon>
        <taxon>Micrococcaceae</taxon>
        <taxon>Arthrobacter</taxon>
    </lineage>
</organism>
<dbReference type="InterPro" id="IPR001638">
    <property type="entry name" value="Solute-binding_3/MltF_N"/>
</dbReference>
<evidence type="ECO:0000313" key="5">
    <source>
        <dbReference type="Proteomes" id="UP000239187"/>
    </source>
</evidence>
<dbReference type="PANTHER" id="PTHR35936">
    <property type="entry name" value="MEMBRANE-BOUND LYTIC MUREIN TRANSGLYCOSYLASE F"/>
    <property type="match status" value="1"/>
</dbReference>
<dbReference type="CDD" id="cd13530">
    <property type="entry name" value="PBP2_peptides_like"/>
    <property type="match status" value="1"/>
</dbReference>
<feature type="chain" id="PRO_5039245291" description="Solute-binding protein family 3/N-terminal domain-containing protein" evidence="2">
    <location>
        <begin position="24"/>
        <end position="269"/>
    </location>
</feature>
<reference evidence="4 5" key="1">
    <citation type="submission" date="2017-11" db="EMBL/GenBank/DDBJ databases">
        <title>Draft genome of Arthrobacter agilis strain UMCV2, a plant growth-promoting rhizobacterium and biocontrol capacity of phytopathogenic fungi.</title>
        <authorList>
            <person name="Martinez-Camara R."/>
            <person name="Santoyo G."/>
            <person name="Moreno-Hagelsieb G."/>
            <person name="Valencia-Cantero E."/>
        </authorList>
    </citation>
    <scope>NUCLEOTIDE SEQUENCE [LARGE SCALE GENOMIC DNA]</scope>
    <source>
        <strain evidence="4 5">UMCV2</strain>
    </source>
</reference>
<gene>
    <name evidence="4" type="ORF">CVO76_00260</name>
</gene>
<dbReference type="RefSeq" id="WP_208740280.1">
    <property type="nucleotide sequence ID" value="NZ_CP024915.1"/>
</dbReference>
<dbReference type="Pfam" id="PF00497">
    <property type="entry name" value="SBP_bac_3"/>
    <property type="match status" value="1"/>
</dbReference>
<accession>A0A2L0UAK8</accession>
<dbReference type="EMBL" id="CP024915">
    <property type="protein sequence ID" value="AUZ86252.1"/>
    <property type="molecule type" value="Genomic_DNA"/>
</dbReference>
<dbReference type="AlphaFoldDB" id="A0A2L0UAK8"/>
<evidence type="ECO:0000259" key="3">
    <source>
        <dbReference type="SMART" id="SM00062"/>
    </source>
</evidence>
<dbReference type="PANTHER" id="PTHR35936:SF17">
    <property type="entry name" value="ARGININE-BINDING EXTRACELLULAR PROTEIN ARTP"/>
    <property type="match status" value="1"/>
</dbReference>